<evidence type="ECO:0000259" key="16">
    <source>
        <dbReference type="PROSITE" id="PS51864"/>
    </source>
</evidence>
<dbReference type="Pfam" id="PF01400">
    <property type="entry name" value="Astacin"/>
    <property type="match status" value="1"/>
</dbReference>
<dbReference type="InterPro" id="IPR006026">
    <property type="entry name" value="Peptidase_Metallo"/>
</dbReference>
<evidence type="ECO:0000256" key="10">
    <source>
        <dbReference type="ARBA" id="ARBA00023180"/>
    </source>
</evidence>
<feature type="signal peptide" evidence="15">
    <location>
        <begin position="1"/>
        <end position="15"/>
    </location>
</feature>
<dbReference type="PRINTS" id="PR00480">
    <property type="entry name" value="ASTACIN"/>
</dbReference>
<evidence type="ECO:0000313" key="17">
    <source>
        <dbReference type="Proteomes" id="UP000038045"/>
    </source>
</evidence>
<dbReference type="InterPro" id="IPR024079">
    <property type="entry name" value="MetalloPept_cat_dom_sf"/>
</dbReference>
<evidence type="ECO:0000256" key="6">
    <source>
        <dbReference type="ARBA" id="ARBA00022801"/>
    </source>
</evidence>
<dbReference type="InterPro" id="IPR034035">
    <property type="entry name" value="Astacin-like_dom"/>
</dbReference>
<comment type="subcellular location">
    <subcellularLocation>
        <location evidence="1 11">Secreted</location>
    </subcellularLocation>
</comment>
<evidence type="ECO:0000256" key="8">
    <source>
        <dbReference type="ARBA" id="ARBA00023049"/>
    </source>
</evidence>
<reference evidence="18" key="1">
    <citation type="submission" date="2017-02" db="UniProtKB">
        <authorList>
            <consortium name="WormBaseParasite"/>
        </authorList>
    </citation>
    <scope>IDENTIFICATION</scope>
</reference>
<dbReference type="WBParaSite" id="PTRK_0000450100.1">
    <property type="protein sequence ID" value="PTRK_0000450100.1"/>
    <property type="gene ID" value="PTRK_0000450100"/>
</dbReference>
<dbReference type="PANTHER" id="PTHR10127:SF780">
    <property type="entry name" value="METALLOENDOPEPTIDASE"/>
    <property type="match status" value="1"/>
</dbReference>
<evidence type="ECO:0000256" key="14">
    <source>
        <dbReference type="SAM" id="Coils"/>
    </source>
</evidence>
<keyword evidence="8 12" id="KW-0482">Metalloprotease</keyword>
<feature type="active site" evidence="12">
    <location>
        <position position="217"/>
    </location>
</feature>
<keyword evidence="5 15" id="KW-0732">Signal</keyword>
<evidence type="ECO:0000256" key="5">
    <source>
        <dbReference type="ARBA" id="ARBA00022729"/>
    </source>
</evidence>
<keyword evidence="14" id="KW-0175">Coiled coil</keyword>
<accession>A0A0N4ZAM3</accession>
<keyword evidence="10" id="KW-0325">Glycoprotein</keyword>
<evidence type="ECO:0000256" key="15">
    <source>
        <dbReference type="SAM" id="SignalP"/>
    </source>
</evidence>
<dbReference type="Gene3D" id="3.40.390.10">
    <property type="entry name" value="Collagenase (Catalytic Domain)"/>
    <property type="match status" value="1"/>
</dbReference>
<feature type="binding site" evidence="12">
    <location>
        <position position="220"/>
    </location>
    <ligand>
        <name>Zn(2+)</name>
        <dbReference type="ChEBI" id="CHEBI:29105"/>
        <note>catalytic</note>
    </ligand>
</feature>
<feature type="binding site" evidence="12">
    <location>
        <position position="216"/>
    </location>
    <ligand>
        <name>Zn(2+)</name>
        <dbReference type="ChEBI" id="CHEBI:29105"/>
        <note>catalytic</note>
    </ligand>
</feature>
<keyword evidence="17" id="KW-1185">Reference proteome</keyword>
<comment type="cofactor">
    <cofactor evidence="12 13">
        <name>Zn(2+)</name>
        <dbReference type="ChEBI" id="CHEBI:29105"/>
    </cofactor>
    <text evidence="12 13">Binds 1 zinc ion per subunit.</text>
</comment>
<evidence type="ECO:0000256" key="4">
    <source>
        <dbReference type="ARBA" id="ARBA00022723"/>
    </source>
</evidence>
<feature type="binding site" evidence="12">
    <location>
        <position position="226"/>
    </location>
    <ligand>
        <name>Zn(2+)</name>
        <dbReference type="ChEBI" id="CHEBI:29105"/>
        <note>catalytic</note>
    </ligand>
</feature>
<protein>
    <recommendedName>
        <fullName evidence="11">Zinc metalloproteinase</fullName>
    </recommendedName>
</protein>
<evidence type="ECO:0000256" key="3">
    <source>
        <dbReference type="ARBA" id="ARBA00022670"/>
    </source>
</evidence>
<dbReference type="InterPro" id="IPR017050">
    <property type="entry name" value="Metallopeptidase_nem"/>
</dbReference>
<dbReference type="SMART" id="SM00235">
    <property type="entry name" value="ZnMc"/>
    <property type="match status" value="1"/>
</dbReference>
<keyword evidence="4 12" id="KW-0479">Metal-binding</keyword>
<dbReference type="GO" id="GO:0008270">
    <property type="term" value="F:zinc ion binding"/>
    <property type="evidence" value="ECO:0007669"/>
    <property type="project" value="UniProtKB-UniRule"/>
</dbReference>
<dbReference type="PROSITE" id="PS51864">
    <property type="entry name" value="ASTACIN"/>
    <property type="match status" value="1"/>
</dbReference>
<evidence type="ECO:0000256" key="13">
    <source>
        <dbReference type="RuleBase" id="RU361183"/>
    </source>
</evidence>
<organism evidence="17 18">
    <name type="scientific">Parastrongyloides trichosuri</name>
    <name type="common">Possum-specific nematode worm</name>
    <dbReference type="NCBI Taxonomy" id="131310"/>
    <lineage>
        <taxon>Eukaryota</taxon>
        <taxon>Metazoa</taxon>
        <taxon>Ecdysozoa</taxon>
        <taxon>Nematoda</taxon>
        <taxon>Chromadorea</taxon>
        <taxon>Rhabditida</taxon>
        <taxon>Tylenchina</taxon>
        <taxon>Panagrolaimomorpha</taxon>
        <taxon>Strongyloidoidea</taxon>
        <taxon>Strongyloididae</taxon>
        <taxon>Parastrongyloides</taxon>
    </lineage>
</organism>
<dbReference type="Proteomes" id="UP000038045">
    <property type="component" value="Unplaced"/>
</dbReference>
<evidence type="ECO:0000256" key="2">
    <source>
        <dbReference type="ARBA" id="ARBA00022525"/>
    </source>
</evidence>
<keyword evidence="3 12" id="KW-0645">Protease</keyword>
<evidence type="ECO:0000256" key="7">
    <source>
        <dbReference type="ARBA" id="ARBA00022833"/>
    </source>
</evidence>
<evidence type="ECO:0000256" key="12">
    <source>
        <dbReference type="PROSITE-ProRule" id="PRU01211"/>
    </source>
</evidence>
<dbReference type="PANTHER" id="PTHR10127">
    <property type="entry name" value="DISCOIDIN, CUB, EGF, LAMININ , AND ZINC METALLOPROTEASE DOMAIN CONTAINING"/>
    <property type="match status" value="1"/>
</dbReference>
<dbReference type="GO" id="GO:0005576">
    <property type="term" value="C:extracellular region"/>
    <property type="evidence" value="ECO:0007669"/>
    <property type="project" value="UniProtKB-SubCell"/>
</dbReference>
<sequence>MNFIFIFSLVLLVQAGKRFELRSQFEKSLSTNHQKDFNSTVTGMEKLNKIIRRILKMEKIVNETEEENQDMEERPLENPDLFQGDLILTESQMNSIIDNEIKKANEINIDVSDIANISDSRSKRSLLYPETFEWTFPIPYYVYPQVSSAIVDASLREISQETCVTFTKNTAPIVGKSGIHYINGTGCGTYVGRTSETEPEEVSISTGCGTITIVQHETAHVLGLEHEQTRMDRDQYLIVNLTNGMLTAPSQINKLTNERTFGVPYDYGSNMQYHRLAYSANGLPTMLPINGLYGRTLGSGTKLSFNDIKLINARYCSTVCPTAKECFMGGYQDPNKCGYCKCPDGYIGTACLTKVLNATVCGTQQFTATTTTQTLSISGAKDCYYYINTDKGYKIQLNGVTTNLTHYDACYMGKGAEIKFKEDKTVAGIRLCGVNSNINIITEIQDVIIRYVGGSGHSFKLSYVRAQ</sequence>
<dbReference type="GO" id="GO:0018996">
    <property type="term" value="P:molting cycle, collagen and cuticulin-based cuticle"/>
    <property type="evidence" value="ECO:0007669"/>
    <property type="project" value="InterPro"/>
</dbReference>
<proteinExistence type="predicted"/>
<keyword evidence="6 12" id="KW-0378">Hydrolase</keyword>
<dbReference type="SUPFAM" id="SSF55486">
    <property type="entry name" value="Metalloproteases ('zincins'), catalytic domain"/>
    <property type="match status" value="1"/>
</dbReference>
<dbReference type="InterPro" id="IPR001506">
    <property type="entry name" value="Peptidase_M12A"/>
</dbReference>
<dbReference type="CDD" id="cd04280">
    <property type="entry name" value="ZnMc_astacin_like"/>
    <property type="match status" value="1"/>
</dbReference>
<keyword evidence="2 11" id="KW-0964">Secreted</keyword>
<comment type="caution">
    <text evidence="12">Lacks conserved residue(s) required for the propagation of feature annotation.</text>
</comment>
<keyword evidence="7 12" id="KW-0862">Zinc</keyword>
<evidence type="ECO:0000313" key="18">
    <source>
        <dbReference type="WBParaSite" id="PTRK_0000450100.1"/>
    </source>
</evidence>
<dbReference type="GO" id="GO:0004222">
    <property type="term" value="F:metalloendopeptidase activity"/>
    <property type="evidence" value="ECO:0007669"/>
    <property type="project" value="UniProtKB-UniRule"/>
</dbReference>
<dbReference type="AlphaFoldDB" id="A0A0N4ZAM3"/>
<dbReference type="GO" id="GO:0006508">
    <property type="term" value="P:proteolysis"/>
    <property type="evidence" value="ECO:0007669"/>
    <property type="project" value="UniProtKB-KW"/>
</dbReference>
<evidence type="ECO:0000256" key="9">
    <source>
        <dbReference type="ARBA" id="ARBA00023157"/>
    </source>
</evidence>
<feature type="coiled-coil region" evidence="14">
    <location>
        <begin position="47"/>
        <end position="74"/>
    </location>
</feature>
<evidence type="ECO:0000256" key="1">
    <source>
        <dbReference type="ARBA" id="ARBA00004613"/>
    </source>
</evidence>
<dbReference type="PIRSF" id="PIRSF036365">
    <property type="entry name" value="Astacin_nematoda"/>
    <property type="match status" value="1"/>
</dbReference>
<keyword evidence="9" id="KW-1015">Disulfide bond</keyword>
<feature type="chain" id="PRO_5012294461" description="Zinc metalloproteinase" evidence="15">
    <location>
        <begin position="16"/>
        <end position="467"/>
    </location>
</feature>
<evidence type="ECO:0000256" key="11">
    <source>
        <dbReference type="PIRNR" id="PIRNR036365"/>
    </source>
</evidence>
<feature type="domain" description="Peptidase M12A" evidence="16">
    <location>
        <begin position="124"/>
        <end position="317"/>
    </location>
</feature>
<name>A0A0N4ZAM3_PARTI</name>